<dbReference type="Proteomes" id="UP000182444">
    <property type="component" value="Chromosome 1F"/>
</dbReference>
<dbReference type="GeneID" id="94583958"/>
<accession>A0A1D8NN68</accession>
<protein>
    <submittedName>
        <fullName evidence="1">Uncharacterized protein</fullName>
    </submittedName>
</protein>
<name>A0A1D8NN68_YARLL</name>
<gene>
    <name evidence="1" type="ORF">YALI1_F16844g</name>
</gene>
<dbReference type="EMBL" id="CP017558">
    <property type="protein sequence ID" value="AOW07081.1"/>
    <property type="molecule type" value="Genomic_DNA"/>
</dbReference>
<dbReference type="RefSeq" id="XP_068139475.1">
    <property type="nucleotide sequence ID" value="XM_068283374.1"/>
</dbReference>
<proteinExistence type="predicted"/>
<organism evidence="1 2">
    <name type="scientific">Yarrowia lipolytica</name>
    <name type="common">Candida lipolytica</name>
    <dbReference type="NCBI Taxonomy" id="4952"/>
    <lineage>
        <taxon>Eukaryota</taxon>
        <taxon>Fungi</taxon>
        <taxon>Dikarya</taxon>
        <taxon>Ascomycota</taxon>
        <taxon>Saccharomycotina</taxon>
        <taxon>Dipodascomycetes</taxon>
        <taxon>Dipodascales</taxon>
        <taxon>Dipodascales incertae sedis</taxon>
        <taxon>Yarrowia</taxon>
    </lineage>
</organism>
<reference evidence="1 2" key="1">
    <citation type="journal article" date="2016" name="PLoS ONE">
        <title>Sequence Assembly of Yarrowia lipolytica Strain W29/CLIB89 Shows Transposable Element Diversity.</title>
        <authorList>
            <person name="Magnan C."/>
            <person name="Yu J."/>
            <person name="Chang I."/>
            <person name="Jahn E."/>
            <person name="Kanomata Y."/>
            <person name="Wu J."/>
            <person name="Zeller M."/>
            <person name="Oakes M."/>
            <person name="Baldi P."/>
            <person name="Sandmeyer S."/>
        </authorList>
    </citation>
    <scope>NUCLEOTIDE SEQUENCE [LARGE SCALE GENOMIC DNA]</scope>
    <source>
        <strain evidence="2">CLIB89(W29)</strain>
    </source>
</reference>
<dbReference type="VEuPathDB" id="FungiDB:YALI1_F16844g"/>
<dbReference type="AlphaFoldDB" id="A0A1D8NN68"/>
<evidence type="ECO:0000313" key="2">
    <source>
        <dbReference type="Proteomes" id="UP000182444"/>
    </source>
</evidence>
<evidence type="ECO:0000313" key="1">
    <source>
        <dbReference type="EMBL" id="AOW07081.1"/>
    </source>
</evidence>
<sequence>MASMKRETHQKKPRRIKLHPVDPLARGCSVCENQVPIALFRYTNCQLNKQLAEQQPAVHCPRDSCWQLWLAQYLISDTLFRLTLVLFESG</sequence>